<dbReference type="EMBL" id="LR796840">
    <property type="protein sequence ID" value="CAB4168886.1"/>
    <property type="molecule type" value="Genomic_DNA"/>
</dbReference>
<protein>
    <submittedName>
        <fullName evidence="6">Uncharacterized protein</fullName>
    </submittedName>
</protein>
<accession>A0A6J7X8L7</accession>
<dbReference type="EMBL" id="LR796935">
    <property type="protein sequence ID" value="CAB4176147.1"/>
    <property type="molecule type" value="Genomic_DNA"/>
</dbReference>
<evidence type="ECO:0000313" key="2">
    <source>
        <dbReference type="EMBL" id="CAB4176147.1"/>
    </source>
</evidence>
<dbReference type="EMBL" id="LR798374">
    <property type="protein sequence ID" value="CAB5227315.1"/>
    <property type="molecule type" value="Genomic_DNA"/>
</dbReference>
<evidence type="ECO:0000313" key="5">
    <source>
        <dbReference type="EMBL" id="CAB4210457.1"/>
    </source>
</evidence>
<evidence type="ECO:0000313" key="4">
    <source>
        <dbReference type="EMBL" id="CAB4198295.1"/>
    </source>
</evidence>
<dbReference type="EMBL" id="LR797006">
    <property type="protein sequence ID" value="CAB4180892.1"/>
    <property type="molecule type" value="Genomic_DNA"/>
</dbReference>
<gene>
    <name evidence="3" type="ORF">UFOVP1074_27</name>
    <name evidence="4" type="ORF">UFOVP1310_54</name>
    <name evidence="5" type="ORF">UFOVP1424_18</name>
    <name evidence="6" type="ORF">UFOVP1521_18</name>
    <name evidence="1" type="ORF">UFOVP899_11</name>
    <name evidence="2" type="ORF">UFOVP987_10</name>
</gene>
<evidence type="ECO:0000313" key="1">
    <source>
        <dbReference type="EMBL" id="CAB4168886.1"/>
    </source>
</evidence>
<organism evidence="6">
    <name type="scientific">uncultured Caudovirales phage</name>
    <dbReference type="NCBI Taxonomy" id="2100421"/>
    <lineage>
        <taxon>Viruses</taxon>
        <taxon>Duplodnaviria</taxon>
        <taxon>Heunggongvirae</taxon>
        <taxon>Uroviricota</taxon>
        <taxon>Caudoviricetes</taxon>
        <taxon>Peduoviridae</taxon>
        <taxon>Maltschvirus</taxon>
        <taxon>Maltschvirus maltsch</taxon>
    </lineage>
</organism>
<evidence type="ECO:0000313" key="3">
    <source>
        <dbReference type="EMBL" id="CAB4180892.1"/>
    </source>
</evidence>
<dbReference type="EMBL" id="LR797262">
    <property type="protein sequence ID" value="CAB4198295.1"/>
    <property type="molecule type" value="Genomic_DNA"/>
</dbReference>
<evidence type="ECO:0000313" key="6">
    <source>
        <dbReference type="EMBL" id="CAB5227315.1"/>
    </source>
</evidence>
<reference evidence="6" key="1">
    <citation type="submission" date="2020-05" db="EMBL/GenBank/DDBJ databases">
        <authorList>
            <person name="Chiriac C."/>
            <person name="Salcher M."/>
            <person name="Ghai R."/>
            <person name="Kavagutti S V."/>
        </authorList>
    </citation>
    <scope>NUCLEOTIDE SEQUENCE</scope>
</reference>
<dbReference type="EMBL" id="LR797362">
    <property type="protein sequence ID" value="CAB4210457.1"/>
    <property type="molecule type" value="Genomic_DNA"/>
</dbReference>
<name>A0A6J7X8L7_9CAUD</name>
<sequence length="149" mass="17336">MSIDLIDALVKHLKTDYDAFIMLQSKEDYDGNLKAITNSFDFDYINKDNLINVVFAFLSGTVKVAYSTKTAKFRGNFIQKEGVTEVIIYRPIFINLVKNKNIEVIERLTRYDLAPKLNIYDIEGFNETDYDNLCQQLEKLFNPLSMRLE</sequence>
<proteinExistence type="predicted"/>